<dbReference type="Pfam" id="PF07943">
    <property type="entry name" value="PBP5_C"/>
    <property type="match status" value="1"/>
</dbReference>
<evidence type="ECO:0000256" key="5">
    <source>
        <dbReference type="ARBA" id="ARBA00022645"/>
    </source>
</evidence>
<comment type="catalytic activity">
    <reaction evidence="12">
        <text>Preferential cleavage: (Ac)2-L-Lys-D-Ala-|-D-Ala. Also transpeptidation of peptidyl-alanyl moieties that are N-acyl substituents of D-alanine.</text>
        <dbReference type="EC" id="3.4.16.4"/>
    </reaction>
</comment>
<dbReference type="AlphaFoldDB" id="A0A9X7W3A1"/>
<evidence type="ECO:0000259" key="16">
    <source>
        <dbReference type="SMART" id="SM00936"/>
    </source>
</evidence>
<evidence type="ECO:0000256" key="4">
    <source>
        <dbReference type="ARBA" id="ARBA00012448"/>
    </source>
</evidence>
<dbReference type="PANTHER" id="PTHR21581">
    <property type="entry name" value="D-ALANYL-D-ALANINE CARBOXYPEPTIDASE"/>
    <property type="match status" value="1"/>
</dbReference>
<evidence type="ECO:0000256" key="12">
    <source>
        <dbReference type="ARBA" id="ARBA00034000"/>
    </source>
</evidence>
<feature type="binding site" evidence="14">
    <location>
        <position position="246"/>
    </location>
    <ligand>
        <name>substrate</name>
    </ligand>
</feature>
<protein>
    <recommendedName>
        <fullName evidence="4">serine-type D-Ala-D-Ala carboxypeptidase</fullName>
        <ecNumber evidence="4">3.4.16.4</ecNumber>
    </recommendedName>
</protein>
<evidence type="ECO:0000256" key="10">
    <source>
        <dbReference type="ARBA" id="ARBA00022984"/>
    </source>
</evidence>
<evidence type="ECO:0000256" key="3">
    <source>
        <dbReference type="ARBA" id="ARBA00007164"/>
    </source>
</evidence>
<evidence type="ECO:0000256" key="1">
    <source>
        <dbReference type="ARBA" id="ARBA00003217"/>
    </source>
</evidence>
<dbReference type="InterPro" id="IPR018044">
    <property type="entry name" value="Peptidase_S11"/>
</dbReference>
<organism evidence="17 18">
    <name type="scientific">Alicyclobacillus mengziensis</name>
    <dbReference type="NCBI Taxonomy" id="2931921"/>
    <lineage>
        <taxon>Bacteria</taxon>
        <taxon>Bacillati</taxon>
        <taxon>Bacillota</taxon>
        <taxon>Bacilli</taxon>
        <taxon>Bacillales</taxon>
        <taxon>Alicyclobacillaceae</taxon>
        <taxon>Alicyclobacillus</taxon>
    </lineage>
</organism>
<keyword evidence="9" id="KW-0133">Cell shape</keyword>
<dbReference type="InterPro" id="IPR012907">
    <property type="entry name" value="Peptidase_S11_C"/>
</dbReference>
<comment type="pathway">
    <text evidence="2">Cell wall biogenesis; peptidoglycan biosynthesis.</text>
</comment>
<dbReference type="EMBL" id="CP071182">
    <property type="protein sequence ID" value="QSO49886.1"/>
    <property type="molecule type" value="Genomic_DNA"/>
</dbReference>
<dbReference type="InterPro" id="IPR012338">
    <property type="entry name" value="Beta-lactam/transpept-like"/>
</dbReference>
<keyword evidence="18" id="KW-1185">Reference proteome</keyword>
<evidence type="ECO:0000256" key="6">
    <source>
        <dbReference type="ARBA" id="ARBA00022670"/>
    </source>
</evidence>
<dbReference type="EC" id="3.4.16.4" evidence="4"/>
<evidence type="ECO:0000256" key="14">
    <source>
        <dbReference type="PIRSR" id="PIRSR618044-2"/>
    </source>
</evidence>
<evidence type="ECO:0000256" key="13">
    <source>
        <dbReference type="PIRSR" id="PIRSR618044-1"/>
    </source>
</evidence>
<evidence type="ECO:0000313" key="18">
    <source>
        <dbReference type="Proteomes" id="UP000663505"/>
    </source>
</evidence>
<dbReference type="SUPFAM" id="SSF56601">
    <property type="entry name" value="beta-lactamase/transpeptidase-like"/>
    <property type="match status" value="1"/>
</dbReference>
<dbReference type="Gene3D" id="2.60.410.10">
    <property type="entry name" value="D-Ala-D-Ala carboxypeptidase, C-terminal domain"/>
    <property type="match status" value="1"/>
</dbReference>
<dbReference type="Proteomes" id="UP000663505">
    <property type="component" value="Chromosome"/>
</dbReference>
<dbReference type="SMART" id="SM00936">
    <property type="entry name" value="PBP5_C"/>
    <property type="match status" value="1"/>
</dbReference>
<accession>A0A9X7W3A1</accession>
<dbReference type="KEGG" id="afx:JZ786_14665"/>
<keyword evidence="11" id="KW-0961">Cell wall biogenesis/degradation</keyword>
<dbReference type="GO" id="GO:0006508">
    <property type="term" value="P:proteolysis"/>
    <property type="evidence" value="ECO:0007669"/>
    <property type="project" value="UniProtKB-KW"/>
</dbReference>
<feature type="domain" description="Peptidase S11 D-Ala-D-Ala carboxypeptidase A C-terminal" evidence="16">
    <location>
        <begin position="296"/>
        <end position="386"/>
    </location>
</feature>
<dbReference type="PRINTS" id="PR00725">
    <property type="entry name" value="DADACBPTASE1"/>
</dbReference>
<evidence type="ECO:0000256" key="8">
    <source>
        <dbReference type="ARBA" id="ARBA00022801"/>
    </source>
</evidence>
<evidence type="ECO:0000256" key="9">
    <source>
        <dbReference type="ARBA" id="ARBA00022960"/>
    </source>
</evidence>
<dbReference type="Gene3D" id="3.40.710.10">
    <property type="entry name" value="DD-peptidase/beta-lactamase superfamily"/>
    <property type="match status" value="1"/>
</dbReference>
<dbReference type="GO" id="GO:0009002">
    <property type="term" value="F:serine-type D-Ala-D-Ala carboxypeptidase activity"/>
    <property type="evidence" value="ECO:0007669"/>
    <property type="project" value="UniProtKB-EC"/>
</dbReference>
<comment type="similarity">
    <text evidence="3 15">Belongs to the peptidase S11 family.</text>
</comment>
<dbReference type="GO" id="GO:0071555">
    <property type="term" value="P:cell wall organization"/>
    <property type="evidence" value="ECO:0007669"/>
    <property type="project" value="UniProtKB-KW"/>
</dbReference>
<dbReference type="InterPro" id="IPR015956">
    <property type="entry name" value="Peniciliin-bd_prot_C_sf"/>
</dbReference>
<gene>
    <name evidence="17" type="ORF">JZ786_14665</name>
</gene>
<dbReference type="InterPro" id="IPR037167">
    <property type="entry name" value="Peptidase_S11_C_sf"/>
</dbReference>
<feature type="active site" description="Acyl-ester intermediate" evidence="13">
    <location>
        <position position="80"/>
    </location>
</feature>
<dbReference type="SUPFAM" id="SSF69189">
    <property type="entry name" value="Penicillin-binding protein associated domain"/>
    <property type="match status" value="1"/>
</dbReference>
<keyword evidence="6" id="KW-0645">Protease</keyword>
<sequence length="406" mass="44567">MNFPTAHASTLQPPLSIKYASPATSASLPDVEFHVTSEKSDTDDESPHLASEARSAVVMDYSTGKVLFEKDAHEKLPLASVTKVMTLLLIMEALDSGQIHLTDKVKTSEHAAQMGGSQVFLEPGETMTVNDLLKAISMASANDACASMAEYIAGTESQFVKKMNQRAKDLGMDDTHFVNSNGLPAPNHYSSAHDIAIMSRQLLKHEEITKYTSKYSDYLRKDSEHPFWLVNTNKLVRFYDGVDGLKTGYTSESKYCLSATAKRDGFRVIAVVMGEPKSTTRNKEVSELLNWAFAEYQSRVLYPAGATVKEVEIPHGVPEEVTVRTADTLGIVMHKGEKADIKTTIQLKSNLHPPLKKGDVVGKISVSRDGEDVASVPLVVSQDVRKAGFFQSFGRTVRKMITFGQS</sequence>
<evidence type="ECO:0000256" key="7">
    <source>
        <dbReference type="ARBA" id="ARBA00022729"/>
    </source>
</evidence>
<evidence type="ECO:0000313" key="17">
    <source>
        <dbReference type="EMBL" id="QSO49886.1"/>
    </source>
</evidence>
<evidence type="ECO:0000256" key="2">
    <source>
        <dbReference type="ARBA" id="ARBA00004752"/>
    </source>
</evidence>
<name>A0A9X7W3A1_9BACL</name>
<evidence type="ECO:0000256" key="15">
    <source>
        <dbReference type="RuleBase" id="RU004016"/>
    </source>
</evidence>
<dbReference type="Pfam" id="PF00768">
    <property type="entry name" value="Peptidase_S11"/>
    <property type="match status" value="1"/>
</dbReference>
<keyword evidence="10" id="KW-0573">Peptidoglycan synthesis</keyword>
<proteinExistence type="inferred from homology"/>
<keyword evidence="5 17" id="KW-0121">Carboxypeptidase</keyword>
<dbReference type="GO" id="GO:0008360">
    <property type="term" value="P:regulation of cell shape"/>
    <property type="evidence" value="ECO:0007669"/>
    <property type="project" value="UniProtKB-KW"/>
</dbReference>
<dbReference type="GO" id="GO:0009252">
    <property type="term" value="P:peptidoglycan biosynthetic process"/>
    <property type="evidence" value="ECO:0007669"/>
    <property type="project" value="UniProtKB-KW"/>
</dbReference>
<keyword evidence="8" id="KW-0378">Hydrolase</keyword>
<keyword evidence="7" id="KW-0732">Signal</keyword>
<comment type="function">
    <text evidence="1">Removes C-terminal D-alanyl residues from sugar-peptide cell wall precursors.</text>
</comment>
<feature type="active site" description="Proton acceptor" evidence="13">
    <location>
        <position position="83"/>
    </location>
</feature>
<reference evidence="17 18" key="1">
    <citation type="submission" date="2021-02" db="EMBL/GenBank/DDBJ databases">
        <title>Alicyclobacillus curvatus sp. nov. and Alicyclobacillus mengziensis sp. nov., two acidophilic bacteria isolated from acid mine drainage.</title>
        <authorList>
            <person name="Huang Y."/>
        </authorList>
    </citation>
    <scope>NUCLEOTIDE SEQUENCE [LARGE SCALE GENOMIC DNA]</scope>
    <source>
        <strain evidence="17 18">S30H14</strain>
    </source>
</reference>
<dbReference type="PANTHER" id="PTHR21581:SF6">
    <property type="entry name" value="TRAFFICKING PROTEIN PARTICLE COMPLEX SUBUNIT 12"/>
    <property type="match status" value="1"/>
</dbReference>
<dbReference type="InterPro" id="IPR001967">
    <property type="entry name" value="Peptidase_S11_N"/>
</dbReference>
<evidence type="ECO:0000256" key="11">
    <source>
        <dbReference type="ARBA" id="ARBA00023316"/>
    </source>
</evidence>
<feature type="active site" evidence="13">
    <location>
        <position position="140"/>
    </location>
</feature>